<protein>
    <submittedName>
        <fullName evidence="2">Uncharacterized protein</fullName>
    </submittedName>
</protein>
<name>A0A3G9G4Q1_9CAUL</name>
<dbReference type="OrthoDB" id="7618329at2"/>
<sequence length="204" mass="21334">MDSNALKSDIDYLKSLALDGGRAPVMNGGALFWAGICFSAAAVVQYLILDGVLTVPNPWFIALNWGVAAAIYAVLCIASIAASKRRYGVGNAMNRAIGSVWSGVGFAIFALFVTLTAAAVGMKAMEQMQPLIAPAIVILYGVGWWVVSVLSGRKWMAGVGLLSFASAPFLAFVGGQPIQMLGYAITLTLIATIPGLVLMRSSEG</sequence>
<organism evidence="2 3">
    <name type="scientific">Asticcacaulis excentricus</name>
    <dbReference type="NCBI Taxonomy" id="78587"/>
    <lineage>
        <taxon>Bacteria</taxon>
        <taxon>Pseudomonadati</taxon>
        <taxon>Pseudomonadota</taxon>
        <taxon>Alphaproteobacteria</taxon>
        <taxon>Caulobacterales</taxon>
        <taxon>Caulobacteraceae</taxon>
        <taxon>Asticcacaulis</taxon>
    </lineage>
</organism>
<evidence type="ECO:0000313" key="3">
    <source>
        <dbReference type="Proteomes" id="UP000278756"/>
    </source>
</evidence>
<reference evidence="3" key="2">
    <citation type="journal article" date="2017" name="Plant Physiol. Biochem.">
        <title>Differential oxidative and antioxidative response of duckweed Lemna minor toward plant growth promoting/inhibiting bacteria.</title>
        <authorList>
            <person name="Ishizawa H."/>
            <person name="Kuroda M."/>
            <person name="Morikawa M."/>
            <person name="Ike M."/>
        </authorList>
    </citation>
    <scope>NUCLEOTIDE SEQUENCE [LARGE SCALE GENOMIC DNA]</scope>
    <source>
        <strain evidence="3">M6</strain>
    </source>
</reference>
<feature type="transmembrane region" description="Helical" evidence="1">
    <location>
        <begin position="60"/>
        <end position="82"/>
    </location>
</feature>
<evidence type="ECO:0000256" key="1">
    <source>
        <dbReference type="SAM" id="Phobius"/>
    </source>
</evidence>
<feature type="transmembrane region" description="Helical" evidence="1">
    <location>
        <begin position="30"/>
        <end position="48"/>
    </location>
</feature>
<feature type="transmembrane region" description="Helical" evidence="1">
    <location>
        <begin position="155"/>
        <end position="174"/>
    </location>
</feature>
<feature type="transmembrane region" description="Helical" evidence="1">
    <location>
        <begin position="131"/>
        <end position="150"/>
    </location>
</feature>
<dbReference type="EMBL" id="AP018827">
    <property type="protein sequence ID" value="BBF80711.1"/>
    <property type="molecule type" value="Genomic_DNA"/>
</dbReference>
<gene>
    <name evidence="2" type="ORF">EM6_1296</name>
</gene>
<feature type="transmembrane region" description="Helical" evidence="1">
    <location>
        <begin position="180"/>
        <end position="199"/>
    </location>
</feature>
<dbReference type="Proteomes" id="UP000278756">
    <property type="component" value="Chromosome 1"/>
</dbReference>
<reference evidence="3" key="1">
    <citation type="journal article" date="2017" name="Biotechnol. Biofuels">
        <title>Evaluation of environmental bacterial communities as a factor affecting the growth of duckweed Lemna minor.</title>
        <authorList>
            <person name="Ishizawa H."/>
            <person name="Kuroda M."/>
            <person name="Morikawa M."/>
            <person name="Ike M."/>
        </authorList>
    </citation>
    <scope>NUCLEOTIDE SEQUENCE [LARGE SCALE GENOMIC DNA]</scope>
    <source>
        <strain evidence="3">M6</strain>
    </source>
</reference>
<dbReference type="RefSeq" id="WP_126421222.1">
    <property type="nucleotide sequence ID" value="NZ_AP018827.1"/>
</dbReference>
<dbReference type="AlphaFoldDB" id="A0A3G9G4Q1"/>
<feature type="transmembrane region" description="Helical" evidence="1">
    <location>
        <begin position="103"/>
        <end position="125"/>
    </location>
</feature>
<proteinExistence type="predicted"/>
<keyword evidence="1" id="KW-0472">Membrane</keyword>
<accession>A0A3G9G4Q1</accession>
<evidence type="ECO:0000313" key="2">
    <source>
        <dbReference type="EMBL" id="BBF80711.1"/>
    </source>
</evidence>
<keyword evidence="1" id="KW-1133">Transmembrane helix</keyword>
<keyword evidence="1" id="KW-0812">Transmembrane</keyword>